<dbReference type="AlphaFoldDB" id="A0A4P7GH97"/>
<dbReference type="Gene3D" id="2.30.110.10">
    <property type="entry name" value="Electron Transport, Fmn-binding Protein, Chain A"/>
    <property type="match status" value="1"/>
</dbReference>
<dbReference type="InterPro" id="IPR050268">
    <property type="entry name" value="NADH-dep_flavin_reductase"/>
</dbReference>
<evidence type="ECO:0000259" key="3">
    <source>
        <dbReference type="SMART" id="SM00903"/>
    </source>
</evidence>
<dbReference type="RefSeq" id="WP_135073220.1">
    <property type="nucleotide sequence ID" value="NZ_CP038267.1"/>
</dbReference>
<sequence>MQESGDQREADDFELRPGEMVHLSHEPGSDAAALRFRDVLGRFATGLTVVSATGEDGPVGMTVQGFLSLSLEPPLVLVSMARTSRAWPVIERAGTFCVTILAADQQWLAELMATRGADKFRDLAWTPSPATGSPLLPGGLGHVDCRVEAVHDGGDHLLVVGRVLDLSATGDGEALLYHRGRYGATVTRPGDGPRTG</sequence>
<keyword evidence="5" id="KW-1185">Reference proteome</keyword>
<feature type="domain" description="Flavin reductase like" evidence="3">
    <location>
        <begin position="40"/>
        <end position="184"/>
    </location>
</feature>
<dbReference type="Proteomes" id="UP000294894">
    <property type="component" value="Chromosome"/>
</dbReference>
<evidence type="ECO:0000313" key="4">
    <source>
        <dbReference type="EMBL" id="QBR91029.1"/>
    </source>
</evidence>
<organism evidence="4 5">
    <name type="scientific">Nocardioides euryhalodurans</name>
    <dbReference type="NCBI Taxonomy" id="2518370"/>
    <lineage>
        <taxon>Bacteria</taxon>
        <taxon>Bacillati</taxon>
        <taxon>Actinomycetota</taxon>
        <taxon>Actinomycetes</taxon>
        <taxon>Propionibacteriales</taxon>
        <taxon>Nocardioidaceae</taxon>
        <taxon>Nocardioides</taxon>
    </lineage>
</organism>
<protein>
    <submittedName>
        <fullName evidence="4">Flavin reductase</fullName>
    </submittedName>
</protein>
<reference evidence="4 5" key="1">
    <citation type="submission" date="2019-03" db="EMBL/GenBank/DDBJ databases">
        <title>Three New Species of Nocardioides, Nocardioides euryhalodurans sp. nov., Nocardioides seonyuensis sp. nov. and Nocardioides eburneoflavus sp. nov., Iolated from Soil.</title>
        <authorList>
            <person name="Roh S.G."/>
            <person name="Lee C."/>
            <person name="Kim M.-K."/>
            <person name="Kim S.B."/>
        </authorList>
    </citation>
    <scope>NUCLEOTIDE SEQUENCE [LARGE SCALE GENOMIC DNA]</scope>
    <source>
        <strain evidence="4 5">MMS17-SY117</strain>
    </source>
</reference>
<dbReference type="PANTHER" id="PTHR30466">
    <property type="entry name" value="FLAVIN REDUCTASE"/>
    <property type="match status" value="1"/>
</dbReference>
<dbReference type="PANTHER" id="PTHR30466:SF11">
    <property type="entry name" value="FLAVIN-DEPENDENT MONOOXYGENASE, REDUCTASE SUBUNIT HSAB"/>
    <property type="match status" value="1"/>
</dbReference>
<proteinExistence type="inferred from homology"/>
<dbReference type="GO" id="GO:0010181">
    <property type="term" value="F:FMN binding"/>
    <property type="evidence" value="ECO:0007669"/>
    <property type="project" value="InterPro"/>
</dbReference>
<dbReference type="OrthoDB" id="9792858at2"/>
<accession>A0A4P7GH97</accession>
<dbReference type="InterPro" id="IPR012349">
    <property type="entry name" value="Split_barrel_FMN-bd"/>
</dbReference>
<evidence type="ECO:0000256" key="2">
    <source>
        <dbReference type="ARBA" id="ARBA00023002"/>
    </source>
</evidence>
<name>A0A4P7GH97_9ACTN</name>
<dbReference type="Pfam" id="PF01613">
    <property type="entry name" value="Flavin_Reduct"/>
    <property type="match status" value="1"/>
</dbReference>
<evidence type="ECO:0000256" key="1">
    <source>
        <dbReference type="ARBA" id="ARBA00008898"/>
    </source>
</evidence>
<evidence type="ECO:0000313" key="5">
    <source>
        <dbReference type="Proteomes" id="UP000294894"/>
    </source>
</evidence>
<dbReference type="KEGG" id="noy:EXE57_01155"/>
<dbReference type="SUPFAM" id="SSF50475">
    <property type="entry name" value="FMN-binding split barrel"/>
    <property type="match status" value="1"/>
</dbReference>
<dbReference type="EMBL" id="CP038267">
    <property type="protein sequence ID" value="QBR91029.1"/>
    <property type="molecule type" value="Genomic_DNA"/>
</dbReference>
<gene>
    <name evidence="4" type="ORF">EXE57_01155</name>
</gene>
<dbReference type="GO" id="GO:0042602">
    <property type="term" value="F:riboflavin reductase (NADPH) activity"/>
    <property type="evidence" value="ECO:0007669"/>
    <property type="project" value="TreeGrafter"/>
</dbReference>
<dbReference type="SMART" id="SM00903">
    <property type="entry name" value="Flavin_Reduct"/>
    <property type="match status" value="1"/>
</dbReference>
<dbReference type="InterPro" id="IPR002563">
    <property type="entry name" value="Flavin_Rdtase-like_dom"/>
</dbReference>
<keyword evidence="2" id="KW-0560">Oxidoreductase</keyword>
<comment type="similarity">
    <text evidence="1">Belongs to the non-flavoprotein flavin reductase family.</text>
</comment>